<evidence type="ECO:0000256" key="8">
    <source>
        <dbReference type="ARBA" id="ARBA00022929"/>
    </source>
</evidence>
<dbReference type="Proteomes" id="UP000029264">
    <property type="component" value="Unassembled WGS sequence"/>
</dbReference>
<evidence type="ECO:0000256" key="7">
    <source>
        <dbReference type="ARBA" id="ARBA00022723"/>
    </source>
</evidence>
<feature type="binding site" evidence="14">
    <location>
        <position position="54"/>
    </location>
    <ligand>
        <name>Fe cation</name>
        <dbReference type="ChEBI" id="CHEBI:24875"/>
    </ligand>
</feature>
<dbReference type="EC" id="4.4.1.21" evidence="4 14"/>
<gene>
    <name evidence="14" type="primary">luxS</name>
    <name evidence="15" type="ORF">HR45_16300</name>
</gene>
<dbReference type="FunFam" id="3.30.1360.80:FF:000001">
    <property type="entry name" value="S-ribosylhomocysteine lyase"/>
    <property type="match status" value="1"/>
</dbReference>
<evidence type="ECO:0000256" key="5">
    <source>
        <dbReference type="ARBA" id="ARBA00015130"/>
    </source>
</evidence>
<evidence type="ECO:0000256" key="10">
    <source>
        <dbReference type="ARBA" id="ARBA00023239"/>
    </source>
</evidence>
<evidence type="ECO:0000256" key="12">
    <source>
        <dbReference type="ARBA" id="ARBA00030600"/>
    </source>
</evidence>
<evidence type="ECO:0000256" key="3">
    <source>
        <dbReference type="ARBA" id="ARBA00011738"/>
    </source>
</evidence>
<evidence type="ECO:0000256" key="9">
    <source>
        <dbReference type="ARBA" id="ARBA00023004"/>
    </source>
</evidence>
<evidence type="ECO:0000256" key="2">
    <source>
        <dbReference type="ARBA" id="ARBA00007311"/>
    </source>
</evidence>
<keyword evidence="6 14" id="KW-0673">Quorum sensing</keyword>
<dbReference type="InterPro" id="IPR011249">
    <property type="entry name" value="Metalloenz_LuxS/M16"/>
</dbReference>
<dbReference type="STRING" id="1515746.HR45_16300"/>
<dbReference type="RefSeq" id="WP_037444940.1">
    <property type="nucleotide sequence ID" value="NZ_JPEO01000018.1"/>
</dbReference>
<dbReference type="eggNOG" id="COG1854">
    <property type="taxonomic scope" value="Bacteria"/>
</dbReference>
<dbReference type="NCBIfam" id="NF002602">
    <property type="entry name" value="PRK02260.1-2"/>
    <property type="match status" value="1"/>
</dbReference>
<reference evidence="15 16" key="1">
    <citation type="submission" date="2014-06" db="EMBL/GenBank/DDBJ databases">
        <title>Shewanella sp. YQH10.</title>
        <authorList>
            <person name="Liu Y."/>
            <person name="Zeng R."/>
        </authorList>
    </citation>
    <scope>NUCLEOTIDE SEQUENCE [LARGE SCALE GENOMIC DNA]</scope>
    <source>
        <strain evidence="15 16">YQH10</strain>
    </source>
</reference>
<proteinExistence type="inferred from homology"/>
<keyword evidence="10 14" id="KW-0456">Lyase</keyword>
<keyword evidence="16" id="KW-1185">Reference proteome</keyword>
<dbReference type="AlphaFoldDB" id="A0A094JB04"/>
<evidence type="ECO:0000256" key="4">
    <source>
        <dbReference type="ARBA" id="ARBA00012240"/>
    </source>
</evidence>
<name>A0A094JB04_9GAMM</name>
<dbReference type="PANTHER" id="PTHR35799">
    <property type="entry name" value="S-RIBOSYLHOMOCYSTEINE LYASE"/>
    <property type="match status" value="1"/>
</dbReference>
<keyword evidence="8 14" id="KW-0071">Autoinducer synthesis</keyword>
<comment type="caution">
    <text evidence="15">The sequence shown here is derived from an EMBL/GenBank/DDBJ whole genome shotgun (WGS) entry which is preliminary data.</text>
</comment>
<evidence type="ECO:0000256" key="13">
    <source>
        <dbReference type="ARBA" id="ARBA00031777"/>
    </source>
</evidence>
<comment type="cofactor">
    <cofactor evidence="14">
        <name>Fe cation</name>
        <dbReference type="ChEBI" id="CHEBI:24875"/>
    </cofactor>
    <text evidence="14">Binds 1 Fe cation per subunit.</text>
</comment>
<sequence>MPLLDSFTVDHTRMHAPAVRVAKTMTTPGGDTITVFDLRFCIPNKAILSERGIHTLEHLFAGFMRDHLNGNGVEIIDISPMGCRTGFYMSLIGAPTEQRVADAWLAAMNDVIGVQDQNDIPELNEYQCGTYSMHSLEQAQSIARDVIKAGVQVNRNDELKLSDEILQKL</sequence>
<dbReference type="InterPro" id="IPR037005">
    <property type="entry name" value="LuxS_sf"/>
</dbReference>
<dbReference type="PRINTS" id="PR01487">
    <property type="entry name" value="LUXSPROTEIN"/>
</dbReference>
<dbReference type="EMBL" id="JPEO01000018">
    <property type="protein sequence ID" value="KFZ36387.1"/>
    <property type="molecule type" value="Genomic_DNA"/>
</dbReference>
<comment type="similarity">
    <text evidence="2 14">Belongs to the LuxS family.</text>
</comment>
<evidence type="ECO:0000313" key="15">
    <source>
        <dbReference type="EMBL" id="KFZ36387.1"/>
    </source>
</evidence>
<dbReference type="GO" id="GO:0009372">
    <property type="term" value="P:quorum sensing"/>
    <property type="evidence" value="ECO:0007669"/>
    <property type="project" value="UniProtKB-UniRule"/>
</dbReference>
<comment type="catalytic activity">
    <reaction evidence="1 14">
        <text>S-(5-deoxy-D-ribos-5-yl)-L-homocysteine = (S)-4,5-dihydroxypentane-2,3-dione + L-homocysteine</text>
        <dbReference type="Rhea" id="RHEA:17753"/>
        <dbReference type="ChEBI" id="CHEBI:29484"/>
        <dbReference type="ChEBI" id="CHEBI:58195"/>
        <dbReference type="ChEBI" id="CHEBI:58199"/>
        <dbReference type="EC" id="4.4.1.21"/>
    </reaction>
</comment>
<dbReference type="GO" id="GO:0043768">
    <property type="term" value="F:S-ribosylhomocysteine lyase activity"/>
    <property type="evidence" value="ECO:0007669"/>
    <property type="project" value="UniProtKB-UniRule"/>
</dbReference>
<protein>
    <recommendedName>
        <fullName evidence="5 14">S-ribosylhomocysteine lyase</fullName>
        <ecNumber evidence="4 14">4.4.1.21</ecNumber>
    </recommendedName>
    <alternativeName>
        <fullName evidence="12 14">AI-2 synthesis protein</fullName>
    </alternativeName>
    <alternativeName>
        <fullName evidence="13 14">Autoinducer-2 production protein LuxS</fullName>
    </alternativeName>
</protein>
<dbReference type="GO" id="GO:0005506">
    <property type="term" value="F:iron ion binding"/>
    <property type="evidence" value="ECO:0007669"/>
    <property type="project" value="InterPro"/>
</dbReference>
<keyword evidence="9 14" id="KW-0408">Iron</keyword>
<evidence type="ECO:0000256" key="11">
    <source>
        <dbReference type="ARBA" id="ARBA00024654"/>
    </source>
</evidence>
<dbReference type="SUPFAM" id="SSF63411">
    <property type="entry name" value="LuxS/MPP-like metallohydrolase"/>
    <property type="match status" value="1"/>
</dbReference>
<evidence type="ECO:0000256" key="1">
    <source>
        <dbReference type="ARBA" id="ARBA00000297"/>
    </source>
</evidence>
<dbReference type="Gene3D" id="3.30.1360.80">
    <property type="entry name" value="S-ribosylhomocysteinase (LuxS)"/>
    <property type="match status" value="1"/>
</dbReference>
<dbReference type="PIRSF" id="PIRSF006160">
    <property type="entry name" value="AI2"/>
    <property type="match status" value="1"/>
</dbReference>
<dbReference type="Pfam" id="PF02664">
    <property type="entry name" value="LuxS"/>
    <property type="match status" value="1"/>
</dbReference>
<comment type="subunit">
    <text evidence="3 14">Homodimer.</text>
</comment>
<evidence type="ECO:0000256" key="6">
    <source>
        <dbReference type="ARBA" id="ARBA00022654"/>
    </source>
</evidence>
<accession>A0A094JB04</accession>
<dbReference type="InterPro" id="IPR003815">
    <property type="entry name" value="S-ribosylhomocysteinase"/>
</dbReference>
<feature type="binding site" evidence="14">
    <location>
        <position position="128"/>
    </location>
    <ligand>
        <name>Fe cation</name>
        <dbReference type="ChEBI" id="CHEBI:24875"/>
    </ligand>
</feature>
<evidence type="ECO:0000313" key="16">
    <source>
        <dbReference type="Proteomes" id="UP000029264"/>
    </source>
</evidence>
<organism evidence="15 16">
    <name type="scientific">Shewanella mangrovi</name>
    <dbReference type="NCBI Taxonomy" id="1515746"/>
    <lineage>
        <taxon>Bacteria</taxon>
        <taxon>Pseudomonadati</taxon>
        <taxon>Pseudomonadota</taxon>
        <taxon>Gammaproteobacteria</taxon>
        <taxon>Alteromonadales</taxon>
        <taxon>Shewanellaceae</taxon>
        <taxon>Shewanella</taxon>
    </lineage>
</organism>
<comment type="function">
    <text evidence="11 14">Involved in the synthesis of autoinducer 2 (AI-2) which is secreted by bacteria and is used to communicate both the cell density and the metabolic potential of the environment. The regulation of gene expression in response to changes in cell density is called quorum sensing. Catalyzes the transformation of S-ribosylhomocysteine (RHC) to homocysteine (HC) and 4,5-dihydroxy-2,3-pentadione (DPD).</text>
</comment>
<feature type="binding site" evidence="14">
    <location>
        <position position="58"/>
    </location>
    <ligand>
        <name>Fe cation</name>
        <dbReference type="ChEBI" id="CHEBI:24875"/>
    </ligand>
</feature>
<dbReference type="HAMAP" id="MF_00091">
    <property type="entry name" value="LuxS"/>
    <property type="match status" value="1"/>
</dbReference>
<evidence type="ECO:0000256" key="14">
    <source>
        <dbReference type="HAMAP-Rule" id="MF_00091"/>
    </source>
</evidence>
<keyword evidence="7 14" id="KW-0479">Metal-binding</keyword>
<dbReference type="PANTHER" id="PTHR35799:SF1">
    <property type="entry name" value="S-RIBOSYLHOMOCYSTEINE LYASE"/>
    <property type="match status" value="1"/>
</dbReference>
<dbReference type="OrthoDB" id="9788129at2"/>